<protein>
    <recommendedName>
        <fullName evidence="4">DUF4013 domain-containing protein</fullName>
    </recommendedName>
</protein>
<feature type="transmembrane region" description="Helical" evidence="1">
    <location>
        <begin position="205"/>
        <end position="226"/>
    </location>
</feature>
<feature type="transmembrane region" description="Helical" evidence="1">
    <location>
        <begin position="27"/>
        <end position="52"/>
    </location>
</feature>
<evidence type="ECO:0000313" key="3">
    <source>
        <dbReference type="Proteomes" id="UP000244727"/>
    </source>
</evidence>
<keyword evidence="1" id="KW-0472">Membrane</keyword>
<gene>
    <name evidence="2" type="ORF">HARCEL1_02305</name>
</gene>
<dbReference type="GeneID" id="36511302"/>
<organism evidence="2 3">
    <name type="scientific">Halococcoides cellulosivorans</name>
    <dbReference type="NCBI Taxonomy" id="1679096"/>
    <lineage>
        <taxon>Archaea</taxon>
        <taxon>Methanobacteriati</taxon>
        <taxon>Methanobacteriota</taxon>
        <taxon>Stenosarchaea group</taxon>
        <taxon>Halobacteria</taxon>
        <taxon>Halobacteriales</taxon>
        <taxon>Haloarculaceae</taxon>
        <taxon>Halococcoides</taxon>
    </lineage>
</organism>
<feature type="transmembrane region" description="Helical" evidence="1">
    <location>
        <begin position="73"/>
        <end position="101"/>
    </location>
</feature>
<keyword evidence="1" id="KW-1133">Transmembrane helix</keyword>
<name>A0A2R4WYK0_9EURY</name>
<dbReference type="EMBL" id="CP028858">
    <property type="protein sequence ID" value="AWB26623.1"/>
    <property type="molecule type" value="Genomic_DNA"/>
</dbReference>
<sequence>MMVDTGLFDMFSEALEYPLEGDDYTPLLIGSVLAFFSWLVIPAIILNGYYLSVIRTSYDGQRSPPQFEEWGDLFLTGLVGAIISIVYVFVPTVVFVAIFVLTGGTGVLLGGDAGLASFLGGVLIALLVSGVLYLVVWYVLPAALANYARTDSIVAAFSPGQLKTILLNGDYAKAWVIALVIGLLGGFVMGFVNGLFGIVPILGNIVALVITIPISVFIGMAINHLYGIAVAKAI</sequence>
<dbReference type="Proteomes" id="UP000244727">
    <property type="component" value="Chromosome"/>
</dbReference>
<dbReference type="AlphaFoldDB" id="A0A2R4WYK0"/>
<evidence type="ECO:0000313" key="2">
    <source>
        <dbReference type="EMBL" id="AWB26623.1"/>
    </source>
</evidence>
<proteinExistence type="predicted"/>
<feature type="transmembrane region" description="Helical" evidence="1">
    <location>
        <begin position="174"/>
        <end position="199"/>
    </location>
</feature>
<keyword evidence="3" id="KW-1185">Reference proteome</keyword>
<dbReference type="InterPro" id="IPR025098">
    <property type="entry name" value="DUF4013"/>
</dbReference>
<evidence type="ECO:0000256" key="1">
    <source>
        <dbReference type="SAM" id="Phobius"/>
    </source>
</evidence>
<keyword evidence="1" id="KW-0812">Transmembrane</keyword>
<feature type="transmembrane region" description="Helical" evidence="1">
    <location>
        <begin position="113"/>
        <end position="140"/>
    </location>
</feature>
<dbReference type="KEGG" id="harc:HARCEL1_02305"/>
<accession>A0A2R4WYK0</accession>
<evidence type="ECO:0008006" key="4">
    <source>
        <dbReference type="Google" id="ProtNLM"/>
    </source>
</evidence>
<reference evidence="2 3" key="1">
    <citation type="submission" date="2018-04" db="EMBL/GenBank/DDBJ databases">
        <title>Halococcoides cellulosivorans gen. nov., sp. nov., an extremely halophilic cellulose-utilizing haloarchaeon from hypersaline lakes.</title>
        <authorList>
            <person name="Sorokin D.Y."/>
            <person name="Toshchakov S.V."/>
            <person name="Samarov N.I."/>
            <person name="Korzhenkov A."/>
            <person name="Kublanov I.V."/>
        </authorList>
    </citation>
    <scope>NUCLEOTIDE SEQUENCE [LARGE SCALE GENOMIC DNA]</scope>
    <source>
        <strain evidence="2 3">HArcel1</strain>
    </source>
</reference>
<dbReference type="Pfam" id="PF13197">
    <property type="entry name" value="DUF4013"/>
    <property type="match status" value="1"/>
</dbReference>
<dbReference type="RefSeq" id="WP_108380992.1">
    <property type="nucleotide sequence ID" value="NZ_CP028858.1"/>
</dbReference>